<dbReference type="SMART" id="SM00382">
    <property type="entry name" value="AAA"/>
    <property type="match status" value="1"/>
</dbReference>
<organism evidence="6 7">
    <name type="scientific">Microbacterium hydrocarbonoxydans</name>
    <dbReference type="NCBI Taxonomy" id="273678"/>
    <lineage>
        <taxon>Bacteria</taxon>
        <taxon>Bacillati</taxon>
        <taxon>Actinomycetota</taxon>
        <taxon>Actinomycetes</taxon>
        <taxon>Micrococcales</taxon>
        <taxon>Microbacteriaceae</taxon>
        <taxon>Microbacterium</taxon>
    </lineage>
</organism>
<reference evidence="6 7" key="1">
    <citation type="submission" date="2015-02" db="EMBL/GenBank/DDBJ databases">
        <title>Draft genome sequences of ten Microbacterium spp. with emphasis on heavy metal contaminated environments.</title>
        <authorList>
            <person name="Corretto E."/>
        </authorList>
    </citation>
    <scope>NUCLEOTIDE SEQUENCE [LARGE SCALE GENOMIC DNA]</scope>
    <source>
        <strain evidence="6 7">SA35</strain>
    </source>
</reference>
<proteinExistence type="inferred from homology"/>
<dbReference type="InterPro" id="IPR050095">
    <property type="entry name" value="ECF_ABC_transporter_ATP-bd"/>
</dbReference>
<dbReference type="PANTHER" id="PTHR43553:SF24">
    <property type="entry name" value="ENERGY-COUPLING FACTOR TRANSPORTER ATP-BINDING PROTEIN ECFA1"/>
    <property type="match status" value="1"/>
</dbReference>
<dbReference type="OrthoDB" id="9806471at2"/>
<dbReference type="GO" id="GO:0042626">
    <property type="term" value="F:ATPase-coupled transmembrane transporter activity"/>
    <property type="evidence" value="ECO:0007669"/>
    <property type="project" value="TreeGrafter"/>
</dbReference>
<feature type="domain" description="ABC transporter" evidence="5">
    <location>
        <begin position="13"/>
        <end position="233"/>
    </location>
</feature>
<dbReference type="EMBL" id="JYJB01000010">
    <property type="protein sequence ID" value="KJL46188.1"/>
    <property type="molecule type" value="Genomic_DNA"/>
</dbReference>
<dbReference type="Pfam" id="PF00005">
    <property type="entry name" value="ABC_tran"/>
    <property type="match status" value="1"/>
</dbReference>
<evidence type="ECO:0000313" key="7">
    <source>
        <dbReference type="Proteomes" id="UP000033900"/>
    </source>
</evidence>
<evidence type="ECO:0000313" key="6">
    <source>
        <dbReference type="EMBL" id="KJL46188.1"/>
    </source>
</evidence>
<keyword evidence="6" id="KW-0378">Hydrolase</keyword>
<dbReference type="GO" id="GO:0043190">
    <property type="term" value="C:ATP-binding cassette (ABC) transporter complex"/>
    <property type="evidence" value="ECO:0007669"/>
    <property type="project" value="TreeGrafter"/>
</dbReference>
<evidence type="ECO:0000256" key="4">
    <source>
        <dbReference type="ARBA" id="ARBA00022840"/>
    </source>
</evidence>
<protein>
    <submittedName>
        <fullName evidence="6">Biotin transport ATP-binding protein BioM</fullName>
        <ecNumber evidence="6">3.6.3.-</ecNumber>
    </submittedName>
</protein>
<keyword evidence="2" id="KW-0813">Transport</keyword>
<comment type="caution">
    <text evidence="6">The sequence shown here is derived from an EMBL/GenBank/DDBJ whole genome shotgun (WGS) entry which is preliminary data.</text>
</comment>
<keyword evidence="7" id="KW-1185">Reference proteome</keyword>
<sequence length="233" mass="24628">MRGLQPDTAQRSIALDGVTVLRGGRRVLSEVSAGLDAASIAVIGANGSGKSTFARLLDGLVDPDSGTVSVHGLDVRRNRREIRRRVGFVFTDPQAQILMPTPAEDLAFSLRGRPRDEVALRVAAMLAEHGLTDRADAPASALSGGQKQLLALASVLITGPALIVADEPTTLLDLRNARRVGDLLLSQAAQVVLVTHDLELAARCEAALLFDDGEIAALGEADDVVAHYRRACE</sequence>
<dbReference type="InterPro" id="IPR015856">
    <property type="entry name" value="ABC_transpr_CbiO/EcfA_su"/>
</dbReference>
<dbReference type="PANTHER" id="PTHR43553">
    <property type="entry name" value="HEAVY METAL TRANSPORTER"/>
    <property type="match status" value="1"/>
</dbReference>
<dbReference type="InterPro" id="IPR003439">
    <property type="entry name" value="ABC_transporter-like_ATP-bd"/>
</dbReference>
<evidence type="ECO:0000256" key="3">
    <source>
        <dbReference type="ARBA" id="ARBA00022741"/>
    </source>
</evidence>
<dbReference type="RefSeq" id="WP_045258413.1">
    <property type="nucleotide sequence ID" value="NZ_JYJB01000010.1"/>
</dbReference>
<dbReference type="EC" id="3.6.3.-" evidence="6"/>
<dbReference type="SUPFAM" id="SSF52540">
    <property type="entry name" value="P-loop containing nucleoside triphosphate hydrolases"/>
    <property type="match status" value="1"/>
</dbReference>
<dbReference type="GO" id="GO:0005524">
    <property type="term" value="F:ATP binding"/>
    <property type="evidence" value="ECO:0007669"/>
    <property type="project" value="UniProtKB-KW"/>
</dbReference>
<gene>
    <name evidence="6" type="primary">bioM</name>
    <name evidence="6" type="ORF">RS84_02812</name>
</gene>
<dbReference type="PROSITE" id="PS00211">
    <property type="entry name" value="ABC_TRANSPORTER_1"/>
    <property type="match status" value="1"/>
</dbReference>
<dbReference type="InterPro" id="IPR017871">
    <property type="entry name" value="ABC_transporter-like_CS"/>
</dbReference>
<dbReference type="AlphaFoldDB" id="A0A0M2HMM3"/>
<dbReference type="PROSITE" id="PS50893">
    <property type="entry name" value="ABC_TRANSPORTER_2"/>
    <property type="match status" value="1"/>
</dbReference>
<accession>A0A0M2HMM3</accession>
<dbReference type="InterPro" id="IPR027417">
    <property type="entry name" value="P-loop_NTPase"/>
</dbReference>
<comment type="similarity">
    <text evidence="1">Belongs to the ABC transporter superfamily.</text>
</comment>
<evidence type="ECO:0000259" key="5">
    <source>
        <dbReference type="PROSITE" id="PS50893"/>
    </source>
</evidence>
<keyword evidence="4 6" id="KW-0067">ATP-binding</keyword>
<dbReference type="Gene3D" id="3.40.50.300">
    <property type="entry name" value="P-loop containing nucleotide triphosphate hydrolases"/>
    <property type="match status" value="1"/>
</dbReference>
<dbReference type="InterPro" id="IPR003593">
    <property type="entry name" value="AAA+_ATPase"/>
</dbReference>
<evidence type="ECO:0000256" key="2">
    <source>
        <dbReference type="ARBA" id="ARBA00022448"/>
    </source>
</evidence>
<keyword evidence="3" id="KW-0547">Nucleotide-binding</keyword>
<dbReference type="PATRIC" id="fig|273678.4.peg.2814"/>
<dbReference type="GO" id="GO:0016887">
    <property type="term" value="F:ATP hydrolysis activity"/>
    <property type="evidence" value="ECO:0007669"/>
    <property type="project" value="InterPro"/>
</dbReference>
<dbReference type="STRING" id="273678.RS84_02812"/>
<evidence type="ECO:0000256" key="1">
    <source>
        <dbReference type="ARBA" id="ARBA00005417"/>
    </source>
</evidence>
<dbReference type="CDD" id="cd03225">
    <property type="entry name" value="ABC_cobalt_CbiO_domain1"/>
    <property type="match status" value="1"/>
</dbReference>
<name>A0A0M2HMM3_9MICO</name>
<dbReference type="Proteomes" id="UP000033900">
    <property type="component" value="Unassembled WGS sequence"/>
</dbReference>